<organism evidence="2 3">
    <name type="scientific">Timema podura</name>
    <name type="common">Walking stick</name>
    <dbReference type="NCBI Taxonomy" id="61482"/>
    <lineage>
        <taxon>Eukaryota</taxon>
        <taxon>Metazoa</taxon>
        <taxon>Ecdysozoa</taxon>
        <taxon>Arthropoda</taxon>
        <taxon>Hexapoda</taxon>
        <taxon>Insecta</taxon>
        <taxon>Pterygota</taxon>
        <taxon>Neoptera</taxon>
        <taxon>Polyneoptera</taxon>
        <taxon>Phasmatodea</taxon>
        <taxon>Timematodea</taxon>
        <taxon>Timematoidea</taxon>
        <taxon>Timematidae</taxon>
        <taxon>Timema</taxon>
    </lineage>
</organism>
<feature type="non-terminal residue" evidence="2">
    <location>
        <position position="150"/>
    </location>
</feature>
<dbReference type="PANTHER" id="PTHR13102:SF0">
    <property type="entry name" value="NUCLEOLAR PROTEIN 9"/>
    <property type="match status" value="1"/>
</dbReference>
<keyword evidence="3" id="KW-1185">Reference proteome</keyword>
<dbReference type="InterPro" id="IPR001313">
    <property type="entry name" value="Pumilio_RNA-bd_rpt"/>
</dbReference>
<sequence length="150" mass="17347">MYDWIVVDEEIKIRITFEAMYDELGEHFGSILESRHTGVLVSVAQACHRLGAKQGSLQQHLMKALHCWEPPQQQLLFVPLLVRLVTMETFKQNKDSPLFVQLHGSLLLQSMLHFKKPIKVILINYFPLIERVHVYGVTHIGVSLILCRFL</sequence>
<keyword evidence="1" id="KW-0677">Repeat</keyword>
<comment type="caution">
    <text evidence="2">The sequence shown here is derived from an EMBL/GenBank/DDBJ whole genome shotgun (WGS) entry which is preliminary data.</text>
</comment>
<evidence type="ECO:0000313" key="2">
    <source>
        <dbReference type="EMBL" id="CAG2059018.1"/>
    </source>
</evidence>
<reference evidence="2" key="1">
    <citation type="submission" date="2021-03" db="EMBL/GenBank/DDBJ databases">
        <authorList>
            <person name="Tran Van P."/>
        </authorList>
    </citation>
    <scope>NUCLEOTIDE SEQUENCE</scope>
</reference>
<dbReference type="EMBL" id="CAJPIN010008523">
    <property type="protein sequence ID" value="CAG2059018.1"/>
    <property type="molecule type" value="Genomic_DNA"/>
</dbReference>
<evidence type="ECO:0000313" key="3">
    <source>
        <dbReference type="Proteomes" id="UP001153148"/>
    </source>
</evidence>
<dbReference type="PANTHER" id="PTHR13102">
    <property type="entry name" value="NUCLEOLAR PROTEIN 9"/>
    <property type="match status" value="1"/>
</dbReference>
<dbReference type="Pfam" id="PF22493">
    <property type="entry name" value="PUF_NOP9"/>
    <property type="match status" value="1"/>
</dbReference>
<dbReference type="InterPro" id="IPR040000">
    <property type="entry name" value="NOP9"/>
</dbReference>
<dbReference type="Proteomes" id="UP001153148">
    <property type="component" value="Unassembled WGS sequence"/>
</dbReference>
<evidence type="ECO:0000256" key="1">
    <source>
        <dbReference type="ARBA" id="ARBA00022737"/>
    </source>
</evidence>
<gene>
    <name evidence="2" type="ORF">TPAB3V08_LOCUS5984</name>
</gene>
<proteinExistence type="predicted"/>
<accession>A0ABN7NTA1</accession>
<name>A0ABN7NTA1_TIMPD</name>
<protein>
    <submittedName>
        <fullName evidence="2">Uncharacterized protein</fullName>
    </submittedName>
</protein>